<dbReference type="EMBL" id="FAOO01000020">
    <property type="protein sequence ID" value="CUU08328.1"/>
    <property type="molecule type" value="Genomic_DNA"/>
</dbReference>
<evidence type="ECO:0000256" key="5">
    <source>
        <dbReference type="ARBA" id="ARBA00022822"/>
    </source>
</evidence>
<evidence type="ECO:0000313" key="12">
    <source>
        <dbReference type="Proteomes" id="UP000320623"/>
    </source>
</evidence>
<evidence type="ECO:0000256" key="3">
    <source>
        <dbReference type="ARBA" id="ARBA00011270"/>
    </source>
</evidence>
<dbReference type="PANTHER" id="PTHR43406">
    <property type="entry name" value="TRYPTOPHAN SYNTHASE, ALPHA CHAIN"/>
    <property type="match status" value="1"/>
</dbReference>
<sequence>MNRIERVLKKGEKMLIPYITPEFPLPGVTLQLLEALAKSGADMIEVGIPFSDPIADGVTIQNSSLVALKNGITLKKIFDLVSLFRRNFDTPIILMGYANSIISGGLEKFIFDAVNSGVDGLIVPDLPVDEAENLIDVSKTYGLSNIFLVAPNSSEERIKLISEKSTHFIYCVSITGVTGERENFGDGEFVNFMSKVRKFSTKPFVVGFGISKREHVLKVWEWAMGAVVGSALIKKLSNASDVSMCVKIASEFLSELKYGSFQ</sequence>
<dbReference type="Gene3D" id="3.20.20.70">
    <property type="entry name" value="Aldolase class I"/>
    <property type="match status" value="1"/>
</dbReference>
<gene>
    <name evidence="9" type="primary">trpA</name>
    <name evidence="11" type="ORF">JGI1_02057</name>
</gene>
<evidence type="ECO:0000256" key="2">
    <source>
        <dbReference type="ARBA" id="ARBA00004733"/>
    </source>
</evidence>
<keyword evidence="5 9" id="KW-0822">Tryptophan biosynthesis</keyword>
<dbReference type="UniPathway" id="UPA00035">
    <property type="reaction ID" value="UER00044"/>
</dbReference>
<dbReference type="PANTHER" id="PTHR43406:SF1">
    <property type="entry name" value="TRYPTOPHAN SYNTHASE ALPHA CHAIN, CHLOROPLASTIC"/>
    <property type="match status" value="1"/>
</dbReference>
<dbReference type="EC" id="4.2.1.20" evidence="9"/>
<dbReference type="HAMAP" id="MF_00131">
    <property type="entry name" value="Trp_synth_alpha"/>
    <property type="match status" value="1"/>
</dbReference>
<feature type="active site" description="Proton acceptor" evidence="9">
    <location>
        <position position="45"/>
    </location>
</feature>
<dbReference type="AlphaFoldDB" id="A0A0S4NBQ9"/>
<feature type="active site" description="Proton acceptor" evidence="9">
    <location>
        <position position="56"/>
    </location>
</feature>
<proteinExistence type="inferred from homology"/>
<reference evidence="12" key="1">
    <citation type="submission" date="2015-11" db="EMBL/GenBank/DDBJ databases">
        <authorList>
            <person name="Varghese N."/>
        </authorList>
    </citation>
    <scope>NUCLEOTIDE SEQUENCE [LARGE SCALE GENOMIC DNA]</scope>
</reference>
<protein>
    <recommendedName>
        <fullName evidence="9">Tryptophan synthase alpha chain</fullName>
        <ecNumber evidence="9">4.2.1.20</ecNumber>
    </recommendedName>
</protein>
<evidence type="ECO:0000256" key="10">
    <source>
        <dbReference type="RuleBase" id="RU003662"/>
    </source>
</evidence>
<dbReference type="GO" id="GO:0005829">
    <property type="term" value="C:cytosol"/>
    <property type="evidence" value="ECO:0007669"/>
    <property type="project" value="TreeGrafter"/>
</dbReference>
<comment type="function">
    <text evidence="1 9">The alpha subunit is responsible for the aldol cleavage of indoleglycerol phosphate to indole and glyceraldehyde 3-phosphate.</text>
</comment>
<comment type="similarity">
    <text evidence="9 10">Belongs to the TrpA family.</text>
</comment>
<dbReference type="Pfam" id="PF00290">
    <property type="entry name" value="Trp_syntA"/>
    <property type="match status" value="1"/>
</dbReference>
<keyword evidence="6 9" id="KW-0057">Aromatic amino acid biosynthesis</keyword>
<evidence type="ECO:0000256" key="7">
    <source>
        <dbReference type="ARBA" id="ARBA00023239"/>
    </source>
</evidence>
<dbReference type="GO" id="GO:0004834">
    <property type="term" value="F:tryptophan synthase activity"/>
    <property type="evidence" value="ECO:0007669"/>
    <property type="project" value="UniProtKB-UniRule"/>
</dbReference>
<keyword evidence="4 9" id="KW-0028">Amino-acid biosynthesis</keyword>
<dbReference type="STRING" id="1643428.GCA_001442855_02015"/>
<comment type="subunit">
    <text evidence="3 9">Tetramer of two alpha and two beta chains.</text>
</comment>
<dbReference type="SUPFAM" id="SSF51366">
    <property type="entry name" value="Ribulose-phoshate binding barrel"/>
    <property type="match status" value="1"/>
</dbReference>
<evidence type="ECO:0000313" key="11">
    <source>
        <dbReference type="EMBL" id="CUU08328.1"/>
    </source>
</evidence>
<evidence type="ECO:0000256" key="6">
    <source>
        <dbReference type="ARBA" id="ARBA00023141"/>
    </source>
</evidence>
<dbReference type="RefSeq" id="WP_140945773.1">
    <property type="nucleotide sequence ID" value="NZ_FAOO01000020.1"/>
</dbReference>
<dbReference type="InterPro" id="IPR018204">
    <property type="entry name" value="Trp_synthase_alpha_AS"/>
</dbReference>
<dbReference type="Proteomes" id="UP000320623">
    <property type="component" value="Unassembled WGS sequence"/>
</dbReference>
<comment type="pathway">
    <text evidence="2 9">Amino-acid biosynthesis; L-tryptophan biosynthesis; L-tryptophan from chorismate: step 5/5.</text>
</comment>
<accession>A0A0S4NBQ9</accession>
<comment type="catalytic activity">
    <reaction evidence="8 9">
        <text>(1S,2R)-1-C-(indol-3-yl)glycerol 3-phosphate + L-serine = D-glyceraldehyde 3-phosphate + L-tryptophan + H2O</text>
        <dbReference type="Rhea" id="RHEA:10532"/>
        <dbReference type="ChEBI" id="CHEBI:15377"/>
        <dbReference type="ChEBI" id="CHEBI:33384"/>
        <dbReference type="ChEBI" id="CHEBI:57912"/>
        <dbReference type="ChEBI" id="CHEBI:58866"/>
        <dbReference type="ChEBI" id="CHEBI:59776"/>
        <dbReference type="EC" id="4.2.1.20"/>
    </reaction>
</comment>
<evidence type="ECO:0000256" key="8">
    <source>
        <dbReference type="ARBA" id="ARBA00049047"/>
    </source>
</evidence>
<evidence type="ECO:0000256" key="4">
    <source>
        <dbReference type="ARBA" id="ARBA00022605"/>
    </source>
</evidence>
<organism evidence="11 12">
    <name type="scientific">Candidatus Thermokryptus mobilis</name>
    <dbReference type="NCBI Taxonomy" id="1643428"/>
    <lineage>
        <taxon>Bacteria</taxon>
        <taxon>Pseudomonadati</taxon>
        <taxon>Candidatus Kryptoniota</taxon>
        <taxon>Candidatus Thermokryptus</taxon>
    </lineage>
</organism>
<dbReference type="NCBIfam" id="TIGR00262">
    <property type="entry name" value="trpA"/>
    <property type="match status" value="1"/>
</dbReference>
<dbReference type="CDD" id="cd04724">
    <property type="entry name" value="Tryptophan_synthase_alpha"/>
    <property type="match status" value="1"/>
</dbReference>
<dbReference type="OrthoDB" id="9804578at2"/>
<dbReference type="InterPro" id="IPR011060">
    <property type="entry name" value="RibuloseP-bd_barrel"/>
</dbReference>
<name>A0A0S4NBQ9_9BACT</name>
<keyword evidence="7 9" id="KW-0456">Lyase</keyword>
<dbReference type="InterPro" id="IPR002028">
    <property type="entry name" value="Trp_synthase_suA"/>
</dbReference>
<dbReference type="FunFam" id="3.20.20.70:FF:000037">
    <property type="entry name" value="Tryptophan synthase alpha chain"/>
    <property type="match status" value="1"/>
</dbReference>
<keyword evidence="12" id="KW-1185">Reference proteome</keyword>
<evidence type="ECO:0000256" key="1">
    <source>
        <dbReference type="ARBA" id="ARBA00003365"/>
    </source>
</evidence>
<dbReference type="InterPro" id="IPR013785">
    <property type="entry name" value="Aldolase_TIM"/>
</dbReference>
<dbReference type="PROSITE" id="PS00167">
    <property type="entry name" value="TRP_SYNTHASE_ALPHA"/>
    <property type="match status" value="1"/>
</dbReference>
<evidence type="ECO:0000256" key="9">
    <source>
        <dbReference type="HAMAP-Rule" id="MF_00131"/>
    </source>
</evidence>